<comment type="subcellular location">
    <subcellularLocation>
        <location evidence="2">Cell membrane</location>
    </subcellularLocation>
</comment>
<dbReference type="SMART" id="SM00304">
    <property type="entry name" value="HAMP"/>
    <property type="match status" value="1"/>
</dbReference>
<dbReference type="PANTHER" id="PTHR45436">
    <property type="entry name" value="SENSOR HISTIDINE KINASE YKOH"/>
    <property type="match status" value="1"/>
</dbReference>
<keyword evidence="10 12" id="KW-0472">Membrane</keyword>
<evidence type="ECO:0000259" key="13">
    <source>
        <dbReference type="PROSITE" id="PS50109"/>
    </source>
</evidence>
<evidence type="ECO:0000256" key="4">
    <source>
        <dbReference type="ARBA" id="ARBA00022553"/>
    </source>
</evidence>
<dbReference type="Pfam" id="PF00512">
    <property type="entry name" value="HisKA"/>
    <property type="match status" value="1"/>
</dbReference>
<dbReference type="Gene3D" id="3.30.565.10">
    <property type="entry name" value="Histidine kinase-like ATPase, C-terminal domain"/>
    <property type="match status" value="1"/>
</dbReference>
<comment type="caution">
    <text evidence="15">The sequence shown here is derived from an EMBL/GenBank/DDBJ whole genome shotgun (WGS) entry which is preliminary data.</text>
</comment>
<evidence type="ECO:0000313" key="15">
    <source>
        <dbReference type="EMBL" id="MFC4071660.1"/>
    </source>
</evidence>
<keyword evidence="9" id="KW-0902">Two-component regulatory system</keyword>
<name>A0ABV8J642_9ACTN</name>
<dbReference type="SMART" id="SM00388">
    <property type="entry name" value="HisKA"/>
    <property type="match status" value="1"/>
</dbReference>
<evidence type="ECO:0000256" key="3">
    <source>
        <dbReference type="ARBA" id="ARBA00012438"/>
    </source>
</evidence>
<evidence type="ECO:0000256" key="11">
    <source>
        <dbReference type="SAM" id="MobiDB-lite"/>
    </source>
</evidence>
<keyword evidence="8 12" id="KW-1133">Transmembrane helix</keyword>
<dbReference type="InterPro" id="IPR036097">
    <property type="entry name" value="HisK_dim/P_sf"/>
</dbReference>
<comment type="catalytic activity">
    <reaction evidence="1">
        <text>ATP + protein L-histidine = ADP + protein N-phospho-L-histidine.</text>
        <dbReference type="EC" id="2.7.13.3"/>
    </reaction>
</comment>
<evidence type="ECO:0000256" key="6">
    <source>
        <dbReference type="ARBA" id="ARBA00022692"/>
    </source>
</evidence>
<proteinExistence type="predicted"/>
<dbReference type="Proteomes" id="UP001595867">
    <property type="component" value="Unassembled WGS sequence"/>
</dbReference>
<dbReference type="InterPro" id="IPR050428">
    <property type="entry name" value="TCS_sensor_his_kinase"/>
</dbReference>
<evidence type="ECO:0000256" key="5">
    <source>
        <dbReference type="ARBA" id="ARBA00022679"/>
    </source>
</evidence>
<gene>
    <name evidence="15" type="ORF">ACFO0C_42555</name>
</gene>
<dbReference type="Gene3D" id="6.10.340.10">
    <property type="match status" value="1"/>
</dbReference>
<dbReference type="CDD" id="cd00082">
    <property type="entry name" value="HisKA"/>
    <property type="match status" value="1"/>
</dbReference>
<evidence type="ECO:0000256" key="12">
    <source>
        <dbReference type="SAM" id="Phobius"/>
    </source>
</evidence>
<accession>A0ABV8J642</accession>
<dbReference type="CDD" id="cd06225">
    <property type="entry name" value="HAMP"/>
    <property type="match status" value="1"/>
</dbReference>
<evidence type="ECO:0000256" key="10">
    <source>
        <dbReference type="ARBA" id="ARBA00023136"/>
    </source>
</evidence>
<keyword evidence="16" id="KW-1185">Reference proteome</keyword>
<dbReference type="EC" id="2.7.13.3" evidence="3"/>
<dbReference type="SMART" id="SM00387">
    <property type="entry name" value="HATPase_c"/>
    <property type="match status" value="1"/>
</dbReference>
<dbReference type="Gene3D" id="1.10.287.130">
    <property type="match status" value="1"/>
</dbReference>
<feature type="domain" description="Histidine kinase" evidence="13">
    <location>
        <begin position="159"/>
        <end position="366"/>
    </location>
</feature>
<dbReference type="Pfam" id="PF02518">
    <property type="entry name" value="HATPase_c"/>
    <property type="match status" value="1"/>
</dbReference>
<evidence type="ECO:0000313" key="16">
    <source>
        <dbReference type="Proteomes" id="UP001595867"/>
    </source>
</evidence>
<keyword evidence="7 15" id="KW-0418">Kinase</keyword>
<dbReference type="EMBL" id="JBHSBL010000028">
    <property type="protein sequence ID" value="MFC4071660.1"/>
    <property type="molecule type" value="Genomic_DNA"/>
</dbReference>
<dbReference type="RefSeq" id="WP_378072530.1">
    <property type="nucleotide sequence ID" value="NZ_JBHSBL010000028.1"/>
</dbReference>
<feature type="domain" description="HAMP" evidence="14">
    <location>
        <begin position="98"/>
        <end position="151"/>
    </location>
</feature>
<feature type="region of interest" description="Disordered" evidence="11">
    <location>
        <begin position="1"/>
        <end position="21"/>
    </location>
</feature>
<keyword evidence="4" id="KW-0597">Phosphoprotein</keyword>
<dbReference type="CDD" id="cd00075">
    <property type="entry name" value="HATPase"/>
    <property type="match status" value="1"/>
</dbReference>
<dbReference type="GO" id="GO:0016301">
    <property type="term" value="F:kinase activity"/>
    <property type="evidence" value="ECO:0007669"/>
    <property type="project" value="UniProtKB-KW"/>
</dbReference>
<dbReference type="InterPro" id="IPR005467">
    <property type="entry name" value="His_kinase_dom"/>
</dbReference>
<dbReference type="PROSITE" id="PS50109">
    <property type="entry name" value="HIS_KIN"/>
    <property type="match status" value="1"/>
</dbReference>
<dbReference type="PROSITE" id="PS50885">
    <property type="entry name" value="HAMP"/>
    <property type="match status" value="1"/>
</dbReference>
<dbReference type="InterPro" id="IPR004358">
    <property type="entry name" value="Sig_transdc_His_kin-like_C"/>
</dbReference>
<evidence type="ECO:0000256" key="1">
    <source>
        <dbReference type="ARBA" id="ARBA00000085"/>
    </source>
</evidence>
<sequence length="366" mass="39046">MGATYAPGAASPGLSEAEDEDDDFAWAVRDERGAVLWSSPALDERALEVTEDAGAYTVVVLASLEEVDDATKALLTPLFVGVAGVPILVGGVTWVVVTGALAPVERIRREVEEITAERLDRRVREPVARDEIQRLAATMNRMLTRLEDSRERQQRFVADASHELRSPLAGIRQAAEVARSHPGALPEGELAEAVLEESGRMERLVEQLLLLTRTGGADARELRDVDVDDLALTEVRRLRRAGLAVDSSGVGAGRVRGDATALAQVVRNLADNAARHAASSVVIAVRSGGRGVELVVEDDGAGVPESERERVFERFVRLDEARDRDAGGSGLGLAIVKEIVTAHGGTVEVTASVLGGARFVVHLPLS</sequence>
<keyword evidence="6 12" id="KW-0812">Transmembrane</keyword>
<keyword evidence="5" id="KW-0808">Transferase</keyword>
<evidence type="ECO:0000256" key="8">
    <source>
        <dbReference type="ARBA" id="ARBA00022989"/>
    </source>
</evidence>
<protein>
    <recommendedName>
        <fullName evidence="3">histidine kinase</fullName>
        <ecNumber evidence="3">2.7.13.3</ecNumber>
    </recommendedName>
</protein>
<organism evidence="15 16">
    <name type="scientific">Actinoplanes subglobosus</name>
    <dbReference type="NCBI Taxonomy" id="1547892"/>
    <lineage>
        <taxon>Bacteria</taxon>
        <taxon>Bacillati</taxon>
        <taxon>Actinomycetota</taxon>
        <taxon>Actinomycetes</taxon>
        <taxon>Micromonosporales</taxon>
        <taxon>Micromonosporaceae</taxon>
        <taxon>Actinoplanes</taxon>
    </lineage>
</organism>
<dbReference type="InterPro" id="IPR003594">
    <property type="entry name" value="HATPase_dom"/>
</dbReference>
<dbReference type="Pfam" id="PF00672">
    <property type="entry name" value="HAMP"/>
    <property type="match status" value="1"/>
</dbReference>
<dbReference type="SUPFAM" id="SSF158472">
    <property type="entry name" value="HAMP domain-like"/>
    <property type="match status" value="1"/>
</dbReference>
<dbReference type="SUPFAM" id="SSF55874">
    <property type="entry name" value="ATPase domain of HSP90 chaperone/DNA topoisomerase II/histidine kinase"/>
    <property type="match status" value="1"/>
</dbReference>
<feature type="transmembrane region" description="Helical" evidence="12">
    <location>
        <begin position="78"/>
        <end position="102"/>
    </location>
</feature>
<evidence type="ECO:0000259" key="14">
    <source>
        <dbReference type="PROSITE" id="PS50885"/>
    </source>
</evidence>
<dbReference type="PRINTS" id="PR00344">
    <property type="entry name" value="BCTRLSENSOR"/>
</dbReference>
<evidence type="ECO:0000256" key="9">
    <source>
        <dbReference type="ARBA" id="ARBA00023012"/>
    </source>
</evidence>
<dbReference type="InterPro" id="IPR003660">
    <property type="entry name" value="HAMP_dom"/>
</dbReference>
<dbReference type="SUPFAM" id="SSF47384">
    <property type="entry name" value="Homodimeric domain of signal transducing histidine kinase"/>
    <property type="match status" value="1"/>
</dbReference>
<dbReference type="InterPro" id="IPR036890">
    <property type="entry name" value="HATPase_C_sf"/>
</dbReference>
<dbReference type="PANTHER" id="PTHR45436:SF5">
    <property type="entry name" value="SENSOR HISTIDINE KINASE TRCS"/>
    <property type="match status" value="1"/>
</dbReference>
<dbReference type="InterPro" id="IPR003661">
    <property type="entry name" value="HisK_dim/P_dom"/>
</dbReference>
<reference evidence="16" key="1">
    <citation type="journal article" date="2019" name="Int. J. Syst. Evol. Microbiol.">
        <title>The Global Catalogue of Microorganisms (GCM) 10K type strain sequencing project: providing services to taxonomists for standard genome sequencing and annotation.</title>
        <authorList>
            <consortium name="The Broad Institute Genomics Platform"/>
            <consortium name="The Broad Institute Genome Sequencing Center for Infectious Disease"/>
            <person name="Wu L."/>
            <person name="Ma J."/>
        </authorList>
    </citation>
    <scope>NUCLEOTIDE SEQUENCE [LARGE SCALE GENOMIC DNA]</scope>
    <source>
        <strain evidence="16">TBRC 5832</strain>
    </source>
</reference>
<evidence type="ECO:0000256" key="7">
    <source>
        <dbReference type="ARBA" id="ARBA00022777"/>
    </source>
</evidence>
<evidence type="ECO:0000256" key="2">
    <source>
        <dbReference type="ARBA" id="ARBA00004236"/>
    </source>
</evidence>